<evidence type="ECO:0000313" key="2">
    <source>
        <dbReference type="Proteomes" id="UP000199034"/>
    </source>
</evidence>
<dbReference type="OrthoDB" id="3495561at2"/>
<accession>A0A1G6TR73</accession>
<protein>
    <submittedName>
        <fullName evidence="1">Multiple sugar transport system substrate-binding protein</fullName>
    </submittedName>
</protein>
<dbReference type="EMBL" id="FMZM01000007">
    <property type="protein sequence ID" value="SDD31608.1"/>
    <property type="molecule type" value="Genomic_DNA"/>
</dbReference>
<dbReference type="RefSeq" id="WP_090857111.1">
    <property type="nucleotide sequence ID" value="NZ_FMZM01000007.1"/>
</dbReference>
<keyword evidence="2" id="KW-1185">Reference proteome</keyword>
<dbReference type="Proteomes" id="UP000199034">
    <property type="component" value="Unassembled WGS sequence"/>
</dbReference>
<name>A0A1G6TR73_9ACTN</name>
<proteinExistence type="predicted"/>
<keyword evidence="1" id="KW-0762">Sugar transport</keyword>
<sequence length="364" mass="39477">MTGLRGMTWDHPRAYLPLQAFAERLAAPRITWDRQSLADFEARPLETLAPSYDFLVVDHPGLGHAIATGALLPWDKVFTGDELAAWAAASVGPTWASYTLDDQQWALPIDAATQVGVRAADLATPLPTAWTDVPDASREIATTLCLGGPHAFLMLLAMCADDDRRSPDLLDPQVAEQALDLLTWLWRTVDRTTSLGDPITVHEAIAAGAADWCPLAYGYASYAAGRTGARPLAWAGAPSFATDRPGSVLGGTGLALSAHRDTDLDDVRRWVTAFLADDVQTDLVPSTSGQPAHRGAWDSPEVDRDWGGYYSATRRSVDTAWVRPRYDGWVALQDEASELVREVVDGRARAAAVVTEINERFRSA</sequence>
<dbReference type="STRING" id="1045774.SAMN05421872_107165"/>
<gene>
    <name evidence="1" type="ORF">SAMN05421872_107165</name>
</gene>
<dbReference type="Gene3D" id="3.40.190.10">
    <property type="entry name" value="Periplasmic binding protein-like II"/>
    <property type="match status" value="1"/>
</dbReference>
<dbReference type="AlphaFoldDB" id="A0A1G6TR73"/>
<keyword evidence="1" id="KW-0813">Transport</keyword>
<dbReference type="SUPFAM" id="SSF53850">
    <property type="entry name" value="Periplasmic binding protein-like II"/>
    <property type="match status" value="1"/>
</dbReference>
<reference evidence="1 2" key="1">
    <citation type="submission" date="2016-10" db="EMBL/GenBank/DDBJ databases">
        <authorList>
            <person name="de Groot N.N."/>
        </authorList>
    </citation>
    <scope>NUCLEOTIDE SEQUENCE [LARGE SCALE GENOMIC DNA]</scope>
    <source>
        <strain evidence="1 2">CGMCC 4.6858</strain>
    </source>
</reference>
<evidence type="ECO:0000313" key="1">
    <source>
        <dbReference type="EMBL" id="SDD31608.1"/>
    </source>
</evidence>
<organism evidence="1 2">
    <name type="scientific">Nocardioides lianchengensis</name>
    <dbReference type="NCBI Taxonomy" id="1045774"/>
    <lineage>
        <taxon>Bacteria</taxon>
        <taxon>Bacillati</taxon>
        <taxon>Actinomycetota</taxon>
        <taxon>Actinomycetes</taxon>
        <taxon>Propionibacteriales</taxon>
        <taxon>Nocardioidaceae</taxon>
        <taxon>Nocardioides</taxon>
    </lineage>
</organism>